<sequence length="62" mass="7144">MDFYSVKKREKVSIPDDQIRKTVYVSKKGQKRYAVRAVDDDGTNLTKFVSKDAYSGLEIPEE</sequence>
<organism evidence="1 2">
    <name type="scientific">candidate division CPR2 bacterium GW2011_GWC2_39_10</name>
    <dbReference type="NCBI Taxonomy" id="1618345"/>
    <lineage>
        <taxon>Bacteria</taxon>
        <taxon>Bacteria division CPR2</taxon>
    </lineage>
</organism>
<proteinExistence type="predicted"/>
<dbReference type="Proteomes" id="UP000034207">
    <property type="component" value="Unassembled WGS sequence"/>
</dbReference>
<accession>A0A0G0LVL2</accession>
<comment type="caution">
    <text evidence="1">The sequence shown here is derived from an EMBL/GenBank/DDBJ whole genome shotgun (WGS) entry which is preliminary data.</text>
</comment>
<dbReference type="EMBL" id="LBVV01000004">
    <property type="protein sequence ID" value="KKQ95067.1"/>
    <property type="molecule type" value="Genomic_DNA"/>
</dbReference>
<evidence type="ECO:0000313" key="1">
    <source>
        <dbReference type="EMBL" id="KKQ95067.1"/>
    </source>
</evidence>
<protein>
    <submittedName>
        <fullName evidence="1">Uncharacterized protein</fullName>
    </submittedName>
</protein>
<dbReference type="STRING" id="1618345.UT18_C0004G0019"/>
<evidence type="ECO:0000313" key="2">
    <source>
        <dbReference type="Proteomes" id="UP000034207"/>
    </source>
</evidence>
<gene>
    <name evidence="1" type="ORF">UT18_C0004G0019</name>
</gene>
<name>A0A0G0LVL2_UNCC2</name>
<reference evidence="1 2" key="1">
    <citation type="journal article" date="2015" name="Nature">
        <title>rRNA introns, odd ribosomes, and small enigmatic genomes across a large radiation of phyla.</title>
        <authorList>
            <person name="Brown C.T."/>
            <person name="Hug L.A."/>
            <person name="Thomas B.C."/>
            <person name="Sharon I."/>
            <person name="Castelle C.J."/>
            <person name="Singh A."/>
            <person name="Wilkins M.J."/>
            <person name="Williams K.H."/>
            <person name="Banfield J.F."/>
        </authorList>
    </citation>
    <scope>NUCLEOTIDE SEQUENCE [LARGE SCALE GENOMIC DNA]</scope>
</reference>
<dbReference type="AlphaFoldDB" id="A0A0G0LVL2"/>